<dbReference type="Pfam" id="PF08282">
    <property type="entry name" value="Hydrolase_3"/>
    <property type="match status" value="1"/>
</dbReference>
<dbReference type="HAMAP" id="MF_00009">
    <property type="entry name" value="Endoribonucl_YbeY"/>
    <property type="match status" value="1"/>
</dbReference>
<keyword evidence="5" id="KW-0255">Endonuclease</keyword>
<evidence type="ECO:0000256" key="8">
    <source>
        <dbReference type="SAM" id="MobiDB-lite"/>
    </source>
</evidence>
<evidence type="ECO:0000313" key="9">
    <source>
        <dbReference type="EMBL" id="GBF97297.1"/>
    </source>
</evidence>
<comment type="similarity">
    <text evidence="2">Belongs to the endoribonuclease YbeY family.</text>
</comment>
<dbReference type="Gene3D" id="3.30.1240.10">
    <property type="match status" value="1"/>
</dbReference>
<dbReference type="FunCoup" id="A0A2V0PIZ8">
    <property type="interactions" value="182"/>
</dbReference>
<dbReference type="InterPro" id="IPR020549">
    <property type="entry name" value="YbeY_CS"/>
</dbReference>
<dbReference type="EMBL" id="BDRX01000096">
    <property type="protein sequence ID" value="GBF97297.1"/>
    <property type="molecule type" value="Genomic_DNA"/>
</dbReference>
<keyword evidence="4" id="KW-0479">Metal-binding</keyword>
<organism evidence="9 10">
    <name type="scientific">Raphidocelis subcapitata</name>
    <dbReference type="NCBI Taxonomy" id="307507"/>
    <lineage>
        <taxon>Eukaryota</taxon>
        <taxon>Viridiplantae</taxon>
        <taxon>Chlorophyta</taxon>
        <taxon>core chlorophytes</taxon>
        <taxon>Chlorophyceae</taxon>
        <taxon>CS clade</taxon>
        <taxon>Sphaeropleales</taxon>
        <taxon>Selenastraceae</taxon>
        <taxon>Raphidocelis</taxon>
    </lineage>
</organism>
<accession>A0A2V0PIZ8</accession>
<reference evidence="9 10" key="1">
    <citation type="journal article" date="2018" name="Sci. Rep.">
        <title>Raphidocelis subcapitata (=Pseudokirchneriella subcapitata) provides an insight into genome evolution and environmental adaptations in the Sphaeropleales.</title>
        <authorList>
            <person name="Suzuki S."/>
            <person name="Yamaguchi H."/>
            <person name="Nakajima N."/>
            <person name="Kawachi M."/>
        </authorList>
    </citation>
    <scope>NUCLEOTIDE SEQUENCE [LARGE SCALE GENOMIC DNA]</scope>
    <source>
        <strain evidence="9 10">NIES-35</strain>
    </source>
</reference>
<dbReference type="SUPFAM" id="SSF55486">
    <property type="entry name" value="Metalloproteases ('zincins'), catalytic domain"/>
    <property type="match status" value="1"/>
</dbReference>
<dbReference type="InterPro" id="IPR002036">
    <property type="entry name" value="YbeY"/>
</dbReference>
<comment type="caution">
    <text evidence="9">The sequence shown here is derived from an EMBL/GenBank/DDBJ whole genome shotgun (WGS) entry which is preliminary data.</text>
</comment>
<dbReference type="OrthoDB" id="27226at2759"/>
<evidence type="ECO:0000313" key="10">
    <source>
        <dbReference type="Proteomes" id="UP000247498"/>
    </source>
</evidence>
<dbReference type="InterPro" id="IPR023214">
    <property type="entry name" value="HAD_sf"/>
</dbReference>
<gene>
    <name evidence="9" type="ORF">Rsub_09988</name>
</gene>
<feature type="compositionally biased region" description="Low complexity" evidence="8">
    <location>
        <begin position="295"/>
        <end position="308"/>
    </location>
</feature>
<dbReference type="InParanoid" id="A0A2V0PIZ8"/>
<dbReference type="SUPFAM" id="SSF56784">
    <property type="entry name" value="HAD-like"/>
    <property type="match status" value="1"/>
</dbReference>
<dbReference type="InterPro" id="IPR023091">
    <property type="entry name" value="MetalPrtase_cat_dom_sf_prd"/>
</dbReference>
<dbReference type="Pfam" id="PF02130">
    <property type="entry name" value="YbeY"/>
    <property type="match status" value="1"/>
</dbReference>
<sequence length="634" mass="64202">MRRAAVPQRHTPLLPLPPPPPRAQLAPLLLARGLRSMAAAALARAGPMSSGVACGAAPRDGAAAVEGPGGGDSGLPFALSRPWRPLRFPWVRRLSGVSPADVTVEVDSLLEGAPTGQGRADLEALLAGARADTAAVVPLALAAKKARLPRWRVPALASVSLVLCDDAYIASLNAAHRGKEGPTDVLSFEVPDEPGEVAPPIKLLGDLVVSLDTAARQAEERGYSLRDELRVLLVHGVLHLAGFDHERGGEDLGVMAAAEAQIMGALGWKGEGLIEAAGTAADSDDDDDSGGGGAAPAASSSTLGSTDSGDGDGGSTASGGSGVSRREERAASGSKASTSAAWSGDSILGRSSGFRTPRVGLVALDMDGTLLDSDSKIRPASAKVIRAALDQGTRVVLATGKARPAAVTACAAAGLAGEGLLVSRSGPGVFLQGLAVHGRDGSQLSDAALPRGVVASAFEWAAAAGVSCVAFLGDECATLALTPALVELHERYYEPLARVHDSLPALLEGPAVRKLLFMSEAARIAGEVAPHWAAVLGPEGGADVMQAVPNMLEVVPAGVNKWAGLQVLLGHLGLSPADLVAVGDGGNDEDMVRHAGVGVAMGNAVHATRAAASALVASNDEDGIVEAFERFVLL</sequence>
<keyword evidence="7" id="KW-0862">Zinc</keyword>
<evidence type="ECO:0000256" key="1">
    <source>
        <dbReference type="ARBA" id="ARBA00001947"/>
    </source>
</evidence>
<protein>
    <submittedName>
        <fullName evidence="9">Uncharacterized protein</fullName>
    </submittedName>
</protein>
<proteinExistence type="inferred from homology"/>
<dbReference type="AlphaFoldDB" id="A0A2V0PIZ8"/>
<dbReference type="Gene3D" id="3.40.390.30">
    <property type="entry name" value="Metalloproteases ('zincins'), catalytic domain"/>
    <property type="match status" value="1"/>
</dbReference>
<feature type="region of interest" description="Disordered" evidence="8">
    <location>
        <begin position="1"/>
        <end position="20"/>
    </location>
</feature>
<evidence type="ECO:0000256" key="5">
    <source>
        <dbReference type="ARBA" id="ARBA00022759"/>
    </source>
</evidence>
<evidence type="ECO:0000256" key="2">
    <source>
        <dbReference type="ARBA" id="ARBA00010875"/>
    </source>
</evidence>
<feature type="compositionally biased region" description="Gly residues" evidence="8">
    <location>
        <begin position="311"/>
        <end position="322"/>
    </location>
</feature>
<comment type="cofactor">
    <cofactor evidence="1">
        <name>Zn(2+)</name>
        <dbReference type="ChEBI" id="CHEBI:29105"/>
    </cofactor>
</comment>
<name>A0A2V0PIZ8_9CHLO</name>
<dbReference type="NCBIfam" id="TIGR00043">
    <property type="entry name" value="rRNA maturation RNase YbeY"/>
    <property type="match status" value="1"/>
</dbReference>
<dbReference type="GO" id="GO:0004519">
    <property type="term" value="F:endonuclease activity"/>
    <property type="evidence" value="ECO:0007669"/>
    <property type="project" value="UniProtKB-KW"/>
</dbReference>
<dbReference type="PANTHER" id="PTHR46986">
    <property type="entry name" value="ENDORIBONUCLEASE YBEY, CHLOROPLASTIC"/>
    <property type="match status" value="1"/>
</dbReference>
<keyword evidence="6" id="KW-0378">Hydrolase</keyword>
<dbReference type="GO" id="GO:0004222">
    <property type="term" value="F:metalloendopeptidase activity"/>
    <property type="evidence" value="ECO:0007669"/>
    <property type="project" value="InterPro"/>
</dbReference>
<dbReference type="PANTHER" id="PTHR46986:SF1">
    <property type="entry name" value="ENDORIBONUCLEASE YBEY, CHLOROPLASTIC"/>
    <property type="match status" value="1"/>
</dbReference>
<dbReference type="PROSITE" id="PS01306">
    <property type="entry name" value="UPF0054"/>
    <property type="match status" value="1"/>
</dbReference>
<keyword evidence="3" id="KW-0540">Nuclease</keyword>
<evidence type="ECO:0000256" key="3">
    <source>
        <dbReference type="ARBA" id="ARBA00022722"/>
    </source>
</evidence>
<dbReference type="GO" id="GO:0046872">
    <property type="term" value="F:metal ion binding"/>
    <property type="evidence" value="ECO:0007669"/>
    <property type="project" value="UniProtKB-KW"/>
</dbReference>
<dbReference type="InterPro" id="IPR036412">
    <property type="entry name" value="HAD-like_sf"/>
</dbReference>
<keyword evidence="10" id="KW-1185">Reference proteome</keyword>
<evidence type="ECO:0000256" key="7">
    <source>
        <dbReference type="ARBA" id="ARBA00022833"/>
    </source>
</evidence>
<dbReference type="STRING" id="307507.A0A2V0PIZ8"/>
<evidence type="ECO:0000256" key="6">
    <source>
        <dbReference type="ARBA" id="ARBA00022801"/>
    </source>
</evidence>
<evidence type="ECO:0000256" key="4">
    <source>
        <dbReference type="ARBA" id="ARBA00022723"/>
    </source>
</evidence>
<feature type="compositionally biased region" description="Low complexity" evidence="8">
    <location>
        <begin position="331"/>
        <end position="342"/>
    </location>
</feature>
<dbReference type="GO" id="GO:0006364">
    <property type="term" value="P:rRNA processing"/>
    <property type="evidence" value="ECO:0007669"/>
    <property type="project" value="InterPro"/>
</dbReference>
<dbReference type="Gene3D" id="3.40.50.1000">
    <property type="entry name" value="HAD superfamily/HAD-like"/>
    <property type="match status" value="1"/>
</dbReference>
<dbReference type="Proteomes" id="UP000247498">
    <property type="component" value="Unassembled WGS sequence"/>
</dbReference>
<feature type="region of interest" description="Disordered" evidence="8">
    <location>
        <begin position="279"/>
        <end position="342"/>
    </location>
</feature>